<protein>
    <recommendedName>
        <fullName evidence="1">DUF5615 domain-containing protein</fullName>
    </recommendedName>
</protein>
<reference evidence="2 3" key="1">
    <citation type="journal article" date="2020" name="Front. Microbiol.">
        <title>Single-cell genomics of novel Actinobacteria with the Wood-Ljungdahl pathway discovered in a serpentinizing system.</title>
        <authorList>
            <person name="Merino N."/>
            <person name="Kawai M."/>
            <person name="Boyd E.S."/>
            <person name="Colman D.R."/>
            <person name="McGlynn S.E."/>
            <person name="Nealson K.H."/>
            <person name="Kurokawa K."/>
            <person name="Hongoh Y."/>
        </authorList>
    </citation>
    <scope>NUCLEOTIDE SEQUENCE [LARGE SCALE GENOMIC DNA]</scope>
    <source>
        <strain evidence="2 3">S33</strain>
    </source>
</reference>
<organism evidence="2 3">
    <name type="scientific">Candidatus Hakubella thermalkaliphila</name>
    <dbReference type="NCBI Taxonomy" id="2754717"/>
    <lineage>
        <taxon>Bacteria</taxon>
        <taxon>Bacillati</taxon>
        <taxon>Actinomycetota</taxon>
        <taxon>Actinomycetota incertae sedis</taxon>
        <taxon>Candidatus Hakubellales</taxon>
        <taxon>Candidatus Hakubellaceae</taxon>
        <taxon>Candidatus Hakubella</taxon>
    </lineage>
</organism>
<dbReference type="RefSeq" id="WP_176233390.1">
    <property type="nucleotide sequence ID" value="NZ_BLRY01000048.1"/>
</dbReference>
<sequence length="115" mass="12719">MPISLYMDEHVPRAITVALRIRGVDVIAAQEDKAVGFSDTKLLDRAADLKRVLFTHDDDLLAEATRRQEAGIFFCGVIYAHPLRTSIGACINDLEIIAQAGEPEDLANRVEFLPL</sequence>
<dbReference type="InterPro" id="IPR041049">
    <property type="entry name" value="DUF5615"/>
</dbReference>
<comment type="caution">
    <text evidence="2">The sequence shown here is derived from an EMBL/GenBank/DDBJ whole genome shotgun (WGS) entry which is preliminary data.</text>
</comment>
<dbReference type="Pfam" id="PF18480">
    <property type="entry name" value="DUF5615"/>
    <property type="match status" value="1"/>
</dbReference>
<dbReference type="Proteomes" id="UP000591948">
    <property type="component" value="Unassembled WGS sequence"/>
</dbReference>
<evidence type="ECO:0000313" key="2">
    <source>
        <dbReference type="EMBL" id="GFP27610.1"/>
    </source>
</evidence>
<proteinExistence type="predicted"/>
<keyword evidence="3" id="KW-1185">Reference proteome</keyword>
<dbReference type="EMBL" id="BLRY01000048">
    <property type="protein sequence ID" value="GFP27610.1"/>
    <property type="molecule type" value="Genomic_DNA"/>
</dbReference>
<name>A0A6V8P6M3_9ACTN</name>
<feature type="domain" description="DUF5615" evidence="1">
    <location>
        <begin position="5"/>
        <end position="71"/>
    </location>
</feature>
<accession>A0A6V8P6M3</accession>
<gene>
    <name evidence="2" type="ORF">HKBW3S33_01022</name>
</gene>
<dbReference type="AlphaFoldDB" id="A0A6V8P6M3"/>
<evidence type="ECO:0000313" key="3">
    <source>
        <dbReference type="Proteomes" id="UP000591948"/>
    </source>
</evidence>
<evidence type="ECO:0000259" key="1">
    <source>
        <dbReference type="Pfam" id="PF18480"/>
    </source>
</evidence>